<organism evidence="7 8">
    <name type="scientific">Phoxinus phoxinus</name>
    <name type="common">Eurasian minnow</name>
    <dbReference type="NCBI Taxonomy" id="58324"/>
    <lineage>
        <taxon>Eukaryota</taxon>
        <taxon>Metazoa</taxon>
        <taxon>Chordata</taxon>
        <taxon>Craniata</taxon>
        <taxon>Vertebrata</taxon>
        <taxon>Euteleostomi</taxon>
        <taxon>Actinopterygii</taxon>
        <taxon>Neopterygii</taxon>
        <taxon>Teleostei</taxon>
        <taxon>Ostariophysi</taxon>
        <taxon>Cypriniformes</taxon>
        <taxon>Leuciscidae</taxon>
        <taxon>Phoxininae</taxon>
        <taxon>Phoxinus</taxon>
    </lineage>
</organism>
<dbReference type="PANTHER" id="PTHR23320">
    <property type="entry name" value="MEMBRANE-SPANNING 4-DOMAINS SUBFAMILY A MS4A -RELATED"/>
    <property type="match status" value="1"/>
</dbReference>
<protein>
    <submittedName>
        <fullName evidence="7">Uncharacterized protein</fullName>
    </submittedName>
</protein>
<dbReference type="GO" id="GO:0016020">
    <property type="term" value="C:membrane"/>
    <property type="evidence" value="ECO:0007669"/>
    <property type="project" value="UniProtKB-SubCell"/>
</dbReference>
<comment type="similarity">
    <text evidence="2">Belongs to the MS4A family.</text>
</comment>
<evidence type="ECO:0000256" key="1">
    <source>
        <dbReference type="ARBA" id="ARBA00004141"/>
    </source>
</evidence>
<dbReference type="PANTHER" id="PTHR23320:SF128">
    <property type="entry name" value="MEMBRANE-SPANNING 4-DOMAINS SUBFAMILY A MEMBER 4A"/>
    <property type="match status" value="1"/>
</dbReference>
<dbReference type="AlphaFoldDB" id="A0AAN9D387"/>
<proteinExistence type="inferred from homology"/>
<keyword evidence="5 6" id="KW-0472">Membrane</keyword>
<dbReference type="Pfam" id="PF04103">
    <property type="entry name" value="CD20"/>
    <property type="match status" value="1"/>
</dbReference>
<feature type="transmembrane region" description="Helical" evidence="6">
    <location>
        <begin position="83"/>
        <end position="103"/>
    </location>
</feature>
<evidence type="ECO:0000256" key="4">
    <source>
        <dbReference type="ARBA" id="ARBA00022989"/>
    </source>
</evidence>
<evidence type="ECO:0000256" key="5">
    <source>
        <dbReference type="ARBA" id="ARBA00023136"/>
    </source>
</evidence>
<dbReference type="InterPro" id="IPR030417">
    <property type="entry name" value="MS4A"/>
</dbReference>
<comment type="subcellular location">
    <subcellularLocation>
        <location evidence="1">Membrane</location>
        <topology evidence="1">Multi-pass membrane protein</topology>
    </subcellularLocation>
</comment>
<reference evidence="7 8" key="1">
    <citation type="submission" date="2024-02" db="EMBL/GenBank/DDBJ databases">
        <title>Chromosome-level genome assembly of the Eurasian Minnow (Phoxinus phoxinus).</title>
        <authorList>
            <person name="Oriowo T.O."/>
            <person name="Martin S."/>
            <person name="Stange M."/>
            <person name="Chrysostomakis Y."/>
            <person name="Brown T."/>
            <person name="Winkler S."/>
            <person name="Kukowka S."/>
            <person name="Myers E.W."/>
            <person name="Bohne A."/>
        </authorList>
    </citation>
    <scope>NUCLEOTIDE SEQUENCE [LARGE SCALE GENOMIC DNA]</scope>
    <source>
        <strain evidence="7">ZFMK-TIS-60720</strain>
        <tissue evidence="7">Whole Organism</tissue>
    </source>
</reference>
<evidence type="ECO:0000256" key="3">
    <source>
        <dbReference type="ARBA" id="ARBA00022692"/>
    </source>
</evidence>
<name>A0AAN9D387_9TELE</name>
<keyword evidence="8" id="KW-1185">Reference proteome</keyword>
<evidence type="ECO:0000313" key="7">
    <source>
        <dbReference type="EMBL" id="KAK7158157.1"/>
    </source>
</evidence>
<feature type="transmembrane region" description="Helical" evidence="6">
    <location>
        <begin position="167"/>
        <end position="189"/>
    </location>
</feature>
<gene>
    <name evidence="7" type="ORF">R3I93_009379</name>
</gene>
<evidence type="ECO:0000256" key="6">
    <source>
        <dbReference type="SAM" id="Phobius"/>
    </source>
</evidence>
<sequence>MASSMTTEANGVRVVTHVIPLEQKTESPDLKASLVKQEKSNLPPRTRMFLKGKPMSLGLVQVFTGLVILTLCAITLLVNMLHAEFVICLGLPFVISGSVAIAAHKRSSPSLIKATLVMSLICVPLAAAGAGYFSWELSNRPGNDPCNGGDYWSCSNMFWRFNNLMDGVRGLLLVLSVLQLCVCIALSVFSSRAILQHDETDVDSYSSETSLLKVGVDCASKP</sequence>
<feature type="transmembrane region" description="Helical" evidence="6">
    <location>
        <begin position="115"/>
        <end position="135"/>
    </location>
</feature>
<comment type="caution">
    <text evidence="7">The sequence shown here is derived from an EMBL/GenBank/DDBJ whole genome shotgun (WGS) entry which is preliminary data.</text>
</comment>
<dbReference type="InterPro" id="IPR007237">
    <property type="entry name" value="CD20-like"/>
</dbReference>
<keyword evidence="3 6" id="KW-0812">Transmembrane</keyword>
<keyword evidence="4 6" id="KW-1133">Transmembrane helix</keyword>
<evidence type="ECO:0000256" key="2">
    <source>
        <dbReference type="ARBA" id="ARBA00009565"/>
    </source>
</evidence>
<feature type="transmembrane region" description="Helical" evidence="6">
    <location>
        <begin position="55"/>
        <end position="77"/>
    </location>
</feature>
<accession>A0AAN9D387</accession>
<dbReference type="EMBL" id="JAYKXH010000009">
    <property type="protein sequence ID" value="KAK7158157.1"/>
    <property type="molecule type" value="Genomic_DNA"/>
</dbReference>
<evidence type="ECO:0000313" key="8">
    <source>
        <dbReference type="Proteomes" id="UP001364617"/>
    </source>
</evidence>
<dbReference type="Proteomes" id="UP001364617">
    <property type="component" value="Unassembled WGS sequence"/>
</dbReference>